<dbReference type="Gene3D" id="3.30.420.10">
    <property type="entry name" value="Ribonuclease H-like superfamily/Ribonuclease H"/>
    <property type="match status" value="1"/>
</dbReference>
<dbReference type="PANTHER" id="PTHR30231:SF41">
    <property type="entry name" value="DNA POLYMERASE III SUBUNIT EPSILON"/>
    <property type="match status" value="1"/>
</dbReference>
<dbReference type="GO" id="GO:0003887">
    <property type="term" value="F:DNA-directed DNA polymerase activity"/>
    <property type="evidence" value="ECO:0007669"/>
    <property type="project" value="InterPro"/>
</dbReference>
<evidence type="ECO:0000256" key="3">
    <source>
        <dbReference type="ARBA" id="ARBA00022839"/>
    </source>
</evidence>
<evidence type="ECO:0000259" key="4">
    <source>
        <dbReference type="SMART" id="SM00479"/>
    </source>
</evidence>
<dbReference type="Pfam" id="PF00929">
    <property type="entry name" value="RNase_T"/>
    <property type="match status" value="1"/>
</dbReference>
<evidence type="ECO:0000313" key="6">
    <source>
        <dbReference type="EMBL" id="QAV17997.1"/>
    </source>
</evidence>
<dbReference type="GO" id="GO:0005829">
    <property type="term" value="C:cytosol"/>
    <property type="evidence" value="ECO:0007669"/>
    <property type="project" value="TreeGrafter"/>
</dbReference>
<evidence type="ECO:0000313" key="7">
    <source>
        <dbReference type="Proteomes" id="UP000288943"/>
    </source>
</evidence>
<keyword evidence="3 5" id="KW-0269">Exonuclease</keyword>
<evidence type="ECO:0000256" key="2">
    <source>
        <dbReference type="ARBA" id="ARBA00022801"/>
    </source>
</evidence>
<dbReference type="InterPro" id="IPR013520">
    <property type="entry name" value="Ribonucl_H"/>
</dbReference>
<dbReference type="GO" id="GO:0045004">
    <property type="term" value="P:DNA replication proofreading"/>
    <property type="evidence" value="ECO:0007669"/>
    <property type="project" value="TreeGrafter"/>
</dbReference>
<sequence>MKESGPGGGLWRLYKMGGLTPAITSMFNPRNAQQMAFIRQLLKDQRRHSLLDTSLHNLKVVVFDLETTGFSSAADEIISIGAVSMAGDKLEEESFYTLVNPNRPIPPHIEELTGIRTEEAAEAPDLITALREFFEFVGARVLLAHGSAHDKAFLNAALWKTSKISLSHRVLDSLMAAKWLMPRHKDYTLDSLLELYGIPVLRRHHALDDSLMTAELWKKLLEEIGEMGVDTLGDLYALLGKA</sequence>
<evidence type="ECO:0000313" key="5">
    <source>
        <dbReference type="EMBL" id="MCY9595134.1"/>
    </source>
</evidence>
<reference evidence="5 8" key="2">
    <citation type="submission" date="2022-05" db="EMBL/GenBank/DDBJ databases">
        <title>Genome Sequencing of Bee-Associated Microbes.</title>
        <authorList>
            <person name="Dunlap C."/>
        </authorList>
    </citation>
    <scope>NUCLEOTIDE SEQUENCE [LARGE SCALE GENOMIC DNA]</scope>
    <source>
        <strain evidence="5 8">NRRL B-23120</strain>
    </source>
</reference>
<dbReference type="Proteomes" id="UP000288943">
    <property type="component" value="Chromosome"/>
</dbReference>
<dbReference type="NCBIfam" id="NF005836">
    <property type="entry name" value="PRK07740.1"/>
    <property type="match status" value="1"/>
</dbReference>
<proteinExistence type="predicted"/>
<dbReference type="GeneID" id="95375156"/>
<keyword evidence="8" id="KW-1185">Reference proteome</keyword>
<organism evidence="6 7">
    <name type="scientific">Paenibacillus chitinolyticus</name>
    <dbReference type="NCBI Taxonomy" id="79263"/>
    <lineage>
        <taxon>Bacteria</taxon>
        <taxon>Bacillati</taxon>
        <taxon>Bacillota</taxon>
        <taxon>Bacilli</taxon>
        <taxon>Bacillales</taxon>
        <taxon>Paenibacillaceae</taxon>
        <taxon>Paenibacillus</taxon>
    </lineage>
</organism>
<keyword evidence="1" id="KW-0540">Nuclease</keyword>
<dbReference type="EMBL" id="CP026520">
    <property type="protein sequence ID" value="QAV17997.1"/>
    <property type="molecule type" value="Genomic_DNA"/>
</dbReference>
<protein>
    <submittedName>
        <fullName evidence="6">DNA polymerase III subunit epsilon</fullName>
    </submittedName>
    <submittedName>
        <fullName evidence="5">Exonuclease domain-containing protein</fullName>
    </submittedName>
</protein>
<dbReference type="PANTHER" id="PTHR30231">
    <property type="entry name" value="DNA POLYMERASE III SUBUNIT EPSILON"/>
    <property type="match status" value="1"/>
</dbReference>
<evidence type="ECO:0000256" key="1">
    <source>
        <dbReference type="ARBA" id="ARBA00022722"/>
    </source>
</evidence>
<name>A0A410WUP7_9BACL</name>
<dbReference type="GO" id="GO:0003677">
    <property type="term" value="F:DNA binding"/>
    <property type="evidence" value="ECO:0007669"/>
    <property type="project" value="InterPro"/>
</dbReference>
<dbReference type="Proteomes" id="UP001527202">
    <property type="component" value="Unassembled WGS sequence"/>
</dbReference>
<evidence type="ECO:0000313" key="8">
    <source>
        <dbReference type="Proteomes" id="UP001527202"/>
    </source>
</evidence>
<reference evidence="6 7" key="1">
    <citation type="submission" date="2018-01" db="EMBL/GenBank/DDBJ databases">
        <title>The whole genome sequencing and assembly of Paenibacillus chitinolyticus KCCM 41400 strain.</title>
        <authorList>
            <person name="Kim J.-Y."/>
            <person name="Park M.-K."/>
            <person name="Lee Y.-J."/>
            <person name="Yi H."/>
            <person name="Bahn Y.-S."/>
            <person name="Kim J.F."/>
            <person name="Lee D.-W."/>
        </authorList>
    </citation>
    <scope>NUCLEOTIDE SEQUENCE [LARGE SCALE GENOMIC DNA]</scope>
    <source>
        <strain evidence="6 7">KCCM 41400</strain>
    </source>
</reference>
<dbReference type="SMART" id="SM00479">
    <property type="entry name" value="EXOIII"/>
    <property type="match status" value="1"/>
</dbReference>
<dbReference type="CDD" id="cd06127">
    <property type="entry name" value="DEDDh"/>
    <property type="match status" value="1"/>
</dbReference>
<dbReference type="EMBL" id="JAMDMJ010000004">
    <property type="protein sequence ID" value="MCY9595134.1"/>
    <property type="molecule type" value="Genomic_DNA"/>
</dbReference>
<gene>
    <name evidence="5" type="ORF">M5X16_05000</name>
    <name evidence="6" type="ORF">PC41400_10085</name>
</gene>
<accession>A0A410WUP7</accession>
<feature type="domain" description="Exonuclease" evidence="4">
    <location>
        <begin position="59"/>
        <end position="226"/>
    </location>
</feature>
<dbReference type="KEGG" id="pchi:PC41400_10085"/>
<dbReference type="RefSeq" id="WP_042230852.1">
    <property type="nucleotide sequence ID" value="NZ_CP026520.1"/>
</dbReference>
<dbReference type="InterPro" id="IPR036397">
    <property type="entry name" value="RNaseH_sf"/>
</dbReference>
<dbReference type="GO" id="GO:0008408">
    <property type="term" value="F:3'-5' exonuclease activity"/>
    <property type="evidence" value="ECO:0007669"/>
    <property type="project" value="TreeGrafter"/>
</dbReference>
<dbReference type="InterPro" id="IPR012337">
    <property type="entry name" value="RNaseH-like_sf"/>
</dbReference>
<dbReference type="SUPFAM" id="SSF53098">
    <property type="entry name" value="Ribonuclease H-like"/>
    <property type="match status" value="1"/>
</dbReference>
<dbReference type="OrthoDB" id="9804290at2"/>
<dbReference type="InterPro" id="IPR006054">
    <property type="entry name" value="DnaQ"/>
</dbReference>
<keyword evidence="2" id="KW-0378">Hydrolase</keyword>
<dbReference type="AlphaFoldDB" id="A0A410WUP7"/>
<dbReference type="FunFam" id="3.30.420.10:FF:000045">
    <property type="entry name" value="3'-5' exonuclease DinG"/>
    <property type="match status" value="1"/>
</dbReference>
<dbReference type="NCBIfam" id="TIGR00573">
    <property type="entry name" value="dnaq"/>
    <property type="match status" value="1"/>
</dbReference>